<evidence type="ECO:0000313" key="4">
    <source>
        <dbReference type="Proteomes" id="UP000001555"/>
    </source>
</evidence>
<feature type="chain" id="PRO_5014568384" description="Secreted protein" evidence="1">
    <location>
        <begin position="16"/>
        <end position="108"/>
    </location>
</feature>
<dbReference type="EMBL" id="ABJB010566992">
    <property type="status" value="NOT_ANNOTATED_CDS"/>
    <property type="molecule type" value="Genomic_DNA"/>
</dbReference>
<dbReference type="VEuPathDB" id="VectorBase:ISCI023697"/>
<accession>B7QLF3</accession>
<reference evidence="2 4" key="1">
    <citation type="submission" date="2008-03" db="EMBL/GenBank/DDBJ databases">
        <title>Annotation of Ixodes scapularis.</title>
        <authorList>
            <consortium name="Ixodes scapularis Genome Project Consortium"/>
            <person name="Caler E."/>
            <person name="Hannick L.I."/>
            <person name="Bidwell S."/>
            <person name="Joardar V."/>
            <person name="Thiagarajan M."/>
            <person name="Amedeo P."/>
            <person name="Galinsky K.J."/>
            <person name="Schobel S."/>
            <person name="Inman J."/>
            <person name="Hostetler J."/>
            <person name="Miller J."/>
            <person name="Hammond M."/>
            <person name="Megy K."/>
            <person name="Lawson D."/>
            <person name="Kodira C."/>
            <person name="Sutton G."/>
            <person name="Meyer J."/>
            <person name="Hill C.A."/>
            <person name="Birren B."/>
            <person name="Nene V."/>
            <person name="Collins F."/>
            <person name="Alarcon-Chaidez F."/>
            <person name="Wikel S."/>
            <person name="Strausberg R."/>
        </authorList>
    </citation>
    <scope>NUCLEOTIDE SEQUENCE [LARGE SCALE GENOMIC DNA]</scope>
    <source>
        <strain evidence="4">Wikel</strain>
        <strain evidence="2">Wikel colony</strain>
    </source>
</reference>
<evidence type="ECO:0000313" key="2">
    <source>
        <dbReference type="EMBL" id="EEC19675.1"/>
    </source>
</evidence>
<evidence type="ECO:0000313" key="3">
    <source>
        <dbReference type="EnsemblMetazoa" id="ISCW023697-PA"/>
    </source>
</evidence>
<keyword evidence="4" id="KW-1185">Reference proteome</keyword>
<dbReference type="HOGENOM" id="CLU_2199861_0_0_1"/>
<evidence type="ECO:0008006" key="5">
    <source>
        <dbReference type="Google" id="ProtNLM"/>
    </source>
</evidence>
<gene>
    <name evidence="2" type="ORF">IscW_ISCW023697</name>
</gene>
<evidence type="ECO:0000256" key="1">
    <source>
        <dbReference type="SAM" id="SignalP"/>
    </source>
</evidence>
<reference evidence="3" key="2">
    <citation type="submission" date="2020-05" db="UniProtKB">
        <authorList>
            <consortium name="EnsemblMetazoa"/>
        </authorList>
    </citation>
    <scope>IDENTIFICATION</scope>
    <source>
        <strain evidence="3">wikel</strain>
    </source>
</reference>
<keyword evidence="1" id="KW-0732">Signal</keyword>
<proteinExistence type="predicted"/>
<feature type="signal peptide" evidence="1">
    <location>
        <begin position="1"/>
        <end position="15"/>
    </location>
</feature>
<dbReference type="VEuPathDB" id="VectorBase:ISCW023697"/>
<dbReference type="InParanoid" id="B7QLF3"/>
<dbReference type="AlphaFoldDB" id="B7QLF3"/>
<organism>
    <name type="scientific">Ixodes scapularis</name>
    <name type="common">Black-legged tick</name>
    <name type="synonym">Deer tick</name>
    <dbReference type="NCBI Taxonomy" id="6945"/>
    <lineage>
        <taxon>Eukaryota</taxon>
        <taxon>Metazoa</taxon>
        <taxon>Ecdysozoa</taxon>
        <taxon>Arthropoda</taxon>
        <taxon>Chelicerata</taxon>
        <taxon>Arachnida</taxon>
        <taxon>Acari</taxon>
        <taxon>Parasitiformes</taxon>
        <taxon>Ixodida</taxon>
        <taxon>Ixodoidea</taxon>
        <taxon>Ixodidae</taxon>
        <taxon>Ixodinae</taxon>
        <taxon>Ixodes</taxon>
    </lineage>
</organism>
<dbReference type="EnsemblMetazoa" id="ISCW023697-RA">
    <property type="protein sequence ID" value="ISCW023697-PA"/>
    <property type="gene ID" value="ISCW023697"/>
</dbReference>
<protein>
    <recommendedName>
        <fullName evidence="5">Secreted protein</fullName>
    </recommendedName>
</protein>
<dbReference type="EMBL" id="DS965098">
    <property type="protein sequence ID" value="EEC19675.1"/>
    <property type="molecule type" value="Genomic_DNA"/>
</dbReference>
<name>B7QLF3_IXOSC</name>
<dbReference type="Proteomes" id="UP000001555">
    <property type="component" value="Unassembled WGS sequence"/>
</dbReference>
<dbReference type="PaxDb" id="6945-B7QLF3"/>
<sequence length="108" mass="12088">MQILLSFFFVLTIKSIIKLCLNKLKSKIFRAYALFSCSKKKRKKVQLRGVGSLASYQVHLCSNGHAPLAKALFSLNESPQLVFLPLGAVLLYALTVGSRAIEMEMWPI</sequence>